<dbReference type="GO" id="GO:0051082">
    <property type="term" value="F:unfolded protein binding"/>
    <property type="evidence" value="ECO:0007669"/>
    <property type="project" value="TreeGrafter"/>
</dbReference>
<keyword evidence="7" id="KW-0249">Electron transport</keyword>
<dbReference type="PRINTS" id="PR00625">
    <property type="entry name" value="JDOMAIN"/>
</dbReference>
<dbReference type="InterPro" id="IPR036869">
    <property type="entry name" value="J_dom_sf"/>
</dbReference>
<evidence type="ECO:0000259" key="12">
    <source>
        <dbReference type="PROSITE" id="PS50076"/>
    </source>
</evidence>
<dbReference type="InterPro" id="IPR018253">
    <property type="entry name" value="DnaJ_domain_CS"/>
</dbReference>
<dbReference type="PANTHER" id="PTHR43948:SF10">
    <property type="entry name" value="MRJ, ISOFORM E"/>
    <property type="match status" value="1"/>
</dbReference>
<keyword evidence="9" id="KW-0496">Mitochondrion</keyword>
<dbReference type="AlphaFoldDB" id="A0A7S3CCL7"/>
<dbReference type="Gene3D" id="1.20.5.260">
    <property type="entry name" value="Cytochrome b-c1 complex subunit 9"/>
    <property type="match status" value="1"/>
</dbReference>
<dbReference type="EMBL" id="CP151501">
    <property type="protein sequence ID" value="WZN59195.1"/>
    <property type="molecule type" value="Genomic_DNA"/>
</dbReference>
<evidence type="ECO:0000256" key="11">
    <source>
        <dbReference type="SAM" id="MobiDB-lite"/>
    </source>
</evidence>
<protein>
    <submittedName>
        <fullName evidence="14">DnaJ domain-containing protein</fullName>
    </submittedName>
</protein>
<organism evidence="13">
    <name type="scientific">Chloropicon roscoffensis</name>
    <dbReference type="NCBI Taxonomy" id="1461544"/>
    <lineage>
        <taxon>Eukaryota</taxon>
        <taxon>Viridiplantae</taxon>
        <taxon>Chlorophyta</taxon>
        <taxon>Chloropicophyceae</taxon>
        <taxon>Chloropicales</taxon>
        <taxon>Chloropicaceae</taxon>
        <taxon>Chloropicon</taxon>
    </lineage>
</organism>
<dbReference type="GO" id="GO:0005634">
    <property type="term" value="C:nucleus"/>
    <property type="evidence" value="ECO:0007669"/>
    <property type="project" value="TreeGrafter"/>
</dbReference>
<dbReference type="Proteomes" id="UP001472866">
    <property type="component" value="Chromosome 01"/>
</dbReference>
<dbReference type="PROSITE" id="PS50076">
    <property type="entry name" value="DNAJ_2"/>
    <property type="match status" value="1"/>
</dbReference>
<evidence type="ECO:0000256" key="9">
    <source>
        <dbReference type="ARBA" id="ARBA00023128"/>
    </source>
</evidence>
<evidence type="ECO:0000256" key="3">
    <source>
        <dbReference type="ARBA" id="ARBA00022448"/>
    </source>
</evidence>
<dbReference type="InterPro" id="IPR008027">
    <property type="entry name" value="QCR9"/>
</dbReference>
<evidence type="ECO:0000256" key="6">
    <source>
        <dbReference type="ARBA" id="ARBA00022792"/>
    </source>
</evidence>
<keyword evidence="8" id="KW-1133">Transmembrane helix</keyword>
<evidence type="ECO:0000256" key="2">
    <source>
        <dbReference type="ARBA" id="ARBA00007856"/>
    </source>
</evidence>
<evidence type="ECO:0000256" key="4">
    <source>
        <dbReference type="ARBA" id="ARBA00022660"/>
    </source>
</evidence>
<dbReference type="Pfam" id="PF05365">
    <property type="entry name" value="UCR_UQCRX_QCR9"/>
    <property type="match status" value="1"/>
</dbReference>
<name>A0A7S3CCL7_9CHLO</name>
<keyword evidence="3" id="KW-0813">Transport</keyword>
<dbReference type="InterPro" id="IPR001623">
    <property type="entry name" value="DnaJ_domain"/>
</dbReference>
<dbReference type="GO" id="GO:0044183">
    <property type="term" value="F:protein folding chaperone"/>
    <property type="evidence" value="ECO:0007669"/>
    <property type="project" value="TreeGrafter"/>
</dbReference>
<evidence type="ECO:0000256" key="8">
    <source>
        <dbReference type="ARBA" id="ARBA00022989"/>
    </source>
</evidence>
<proteinExistence type="inferred from homology"/>
<reference evidence="13" key="1">
    <citation type="submission" date="2021-01" db="EMBL/GenBank/DDBJ databases">
        <authorList>
            <person name="Corre E."/>
            <person name="Pelletier E."/>
            <person name="Niang G."/>
            <person name="Scheremetjew M."/>
            <person name="Finn R."/>
            <person name="Kale V."/>
            <person name="Holt S."/>
            <person name="Cochrane G."/>
            <person name="Meng A."/>
            <person name="Brown T."/>
            <person name="Cohen L."/>
        </authorList>
    </citation>
    <scope>NUCLEOTIDE SEQUENCE</scope>
    <source>
        <strain evidence="13">RCC1871</strain>
    </source>
</reference>
<dbReference type="SUPFAM" id="SSF81514">
    <property type="entry name" value="Subunit X (non-heme 7 kDa protein) of cytochrome bc1 complex (Ubiquinol-cytochrome c reductase)"/>
    <property type="match status" value="1"/>
</dbReference>
<keyword evidence="4" id="KW-0679">Respiratory chain</keyword>
<keyword evidence="5" id="KW-0812">Transmembrane</keyword>
<evidence type="ECO:0000256" key="1">
    <source>
        <dbReference type="ARBA" id="ARBA00004434"/>
    </source>
</evidence>
<dbReference type="GO" id="GO:0051087">
    <property type="term" value="F:protein-folding chaperone binding"/>
    <property type="evidence" value="ECO:0007669"/>
    <property type="project" value="TreeGrafter"/>
</dbReference>
<accession>A0A7S3CCL7</accession>
<dbReference type="GO" id="GO:0006122">
    <property type="term" value="P:mitochondrial electron transport, ubiquinol to cytochrome c"/>
    <property type="evidence" value="ECO:0007669"/>
    <property type="project" value="InterPro"/>
</dbReference>
<dbReference type="CDD" id="cd06257">
    <property type="entry name" value="DnaJ"/>
    <property type="match status" value="1"/>
</dbReference>
<evidence type="ECO:0000313" key="15">
    <source>
        <dbReference type="Proteomes" id="UP001472866"/>
    </source>
</evidence>
<evidence type="ECO:0000256" key="7">
    <source>
        <dbReference type="ARBA" id="ARBA00022982"/>
    </source>
</evidence>
<dbReference type="SUPFAM" id="SSF46565">
    <property type="entry name" value="Chaperone J-domain"/>
    <property type="match status" value="1"/>
</dbReference>
<dbReference type="GO" id="GO:0005743">
    <property type="term" value="C:mitochondrial inner membrane"/>
    <property type="evidence" value="ECO:0007669"/>
    <property type="project" value="UniProtKB-SubCell"/>
</dbReference>
<dbReference type="Gene3D" id="1.10.287.110">
    <property type="entry name" value="DnaJ domain"/>
    <property type="match status" value="1"/>
</dbReference>
<comment type="similarity">
    <text evidence="2">Belongs to the UQCR10/QCR9 family.</text>
</comment>
<feature type="region of interest" description="Disordered" evidence="11">
    <location>
        <begin position="168"/>
        <end position="193"/>
    </location>
</feature>
<dbReference type="EMBL" id="HBHZ01004770">
    <property type="protein sequence ID" value="CAE0190609.1"/>
    <property type="molecule type" value="Transcribed_RNA"/>
</dbReference>
<keyword evidence="6" id="KW-0999">Mitochondrion inner membrane</keyword>
<evidence type="ECO:0000256" key="5">
    <source>
        <dbReference type="ARBA" id="ARBA00022692"/>
    </source>
</evidence>
<dbReference type="PANTHER" id="PTHR43948">
    <property type="entry name" value="DNAJ HOMOLOG SUBFAMILY B"/>
    <property type="match status" value="1"/>
</dbReference>
<dbReference type="InterPro" id="IPR036656">
    <property type="entry name" value="QCR9_sf"/>
</dbReference>
<evidence type="ECO:0000313" key="13">
    <source>
        <dbReference type="EMBL" id="CAE0190609.1"/>
    </source>
</evidence>
<reference evidence="14 15" key="2">
    <citation type="submission" date="2024-03" db="EMBL/GenBank/DDBJ databases">
        <title>Complete genome sequence of the green alga Chloropicon roscoffensis RCC1871.</title>
        <authorList>
            <person name="Lemieux C."/>
            <person name="Pombert J.-F."/>
            <person name="Otis C."/>
            <person name="Turmel M."/>
        </authorList>
    </citation>
    <scope>NUCLEOTIDE SEQUENCE [LARGE SCALE GENOMIC DNA]</scope>
    <source>
        <strain evidence="14 15">RCC1871</strain>
    </source>
</reference>
<sequence>MAPNCPYEVLGVKRGSVDKEIKDAYRSLVLKYHPDKFANASEHQRIQAKRKFQEIAEAFETLGDRASRNRYDSRGFGHRHGAGHHNNGGSAGSWANPTSAYTYKSGWHQFSRRNNVKGTFFSTFARLGAQEAVVMAGLVSLVIFGTSAVDSTLTSMWNSHNEGKLYKDITREEGRRRKEKAEASRRRRKSETV</sequence>
<feature type="domain" description="J" evidence="12">
    <location>
        <begin position="5"/>
        <end position="75"/>
    </location>
</feature>
<evidence type="ECO:0000313" key="14">
    <source>
        <dbReference type="EMBL" id="WZN59195.1"/>
    </source>
</evidence>
<keyword evidence="10" id="KW-0472">Membrane</keyword>
<dbReference type="SMART" id="SM00271">
    <property type="entry name" value="DnaJ"/>
    <property type="match status" value="1"/>
</dbReference>
<comment type="subcellular location">
    <subcellularLocation>
        <location evidence="1">Mitochondrion inner membrane</location>
        <topology evidence="1">Single-pass membrane protein</topology>
    </subcellularLocation>
</comment>
<keyword evidence="15" id="KW-1185">Reference proteome</keyword>
<evidence type="ECO:0000256" key="10">
    <source>
        <dbReference type="ARBA" id="ARBA00023136"/>
    </source>
</evidence>
<dbReference type="PROSITE" id="PS00636">
    <property type="entry name" value="DNAJ_1"/>
    <property type="match status" value="1"/>
</dbReference>
<dbReference type="GO" id="GO:0045275">
    <property type="term" value="C:respiratory chain complex III"/>
    <property type="evidence" value="ECO:0007669"/>
    <property type="project" value="InterPro"/>
</dbReference>
<dbReference type="Pfam" id="PF00226">
    <property type="entry name" value="DnaJ"/>
    <property type="match status" value="1"/>
</dbReference>
<gene>
    <name evidence="13" type="ORF">CROS1456_LOCUS3699</name>
    <name evidence="14" type="ORF">HKI87_01g07200</name>
</gene>